<feature type="region of interest" description="Disordered" evidence="1">
    <location>
        <begin position="1"/>
        <end position="24"/>
    </location>
</feature>
<evidence type="ECO:0000256" key="1">
    <source>
        <dbReference type="SAM" id="MobiDB-lite"/>
    </source>
</evidence>
<proteinExistence type="predicted"/>
<keyword evidence="3" id="KW-1185">Reference proteome</keyword>
<accession>A0A2K8SPT4</accession>
<evidence type="ECO:0000313" key="2">
    <source>
        <dbReference type="EMBL" id="AUB36825.1"/>
    </source>
</evidence>
<organism evidence="2 3">
    <name type="scientific">Nostoc flagelliforme CCNUN1</name>
    <dbReference type="NCBI Taxonomy" id="2038116"/>
    <lineage>
        <taxon>Bacteria</taxon>
        <taxon>Bacillati</taxon>
        <taxon>Cyanobacteriota</taxon>
        <taxon>Cyanophyceae</taxon>
        <taxon>Nostocales</taxon>
        <taxon>Nostocaceae</taxon>
        <taxon>Nostoc</taxon>
    </lineage>
</organism>
<protein>
    <submittedName>
        <fullName evidence="2">Transposase</fullName>
    </submittedName>
</protein>
<gene>
    <name evidence="2" type="ORF">COO91_02750</name>
</gene>
<dbReference type="EMBL" id="CP024785">
    <property type="protein sequence ID" value="AUB36825.1"/>
    <property type="molecule type" value="Genomic_DNA"/>
</dbReference>
<dbReference type="Proteomes" id="UP000232003">
    <property type="component" value="Chromosome"/>
</dbReference>
<reference evidence="2 3" key="1">
    <citation type="submission" date="2017-11" db="EMBL/GenBank/DDBJ databases">
        <title>Complete genome of a free-living desiccation-tolerant cyanobacterium and its photosynthetic adaptation to extreme terrestrial habitat.</title>
        <authorList>
            <person name="Shang J."/>
        </authorList>
    </citation>
    <scope>NUCLEOTIDE SEQUENCE [LARGE SCALE GENOMIC DNA]</scope>
    <source>
        <strain evidence="2 3">CCNUN1</strain>
    </source>
</reference>
<evidence type="ECO:0000313" key="3">
    <source>
        <dbReference type="Proteomes" id="UP000232003"/>
    </source>
</evidence>
<dbReference type="AlphaFoldDB" id="A0A2K8SPT4"/>
<name>A0A2K8SPT4_9NOSO</name>
<dbReference type="KEGG" id="nfl:COO91_02750"/>
<sequence>MNAAVNIKVAGGHSEAQNGRGGKRQTTVKVAASCEASTRQEFIQLSLFE</sequence>